<dbReference type="AlphaFoldDB" id="A0A183SK13"/>
<name>A0A183SK13_SCHSO</name>
<dbReference type="GO" id="GO:0003921">
    <property type="term" value="F:GMP synthase activity"/>
    <property type="evidence" value="ECO:0007669"/>
    <property type="project" value="TreeGrafter"/>
</dbReference>
<evidence type="ECO:0000256" key="3">
    <source>
        <dbReference type="ARBA" id="ARBA00022749"/>
    </source>
</evidence>
<dbReference type="PANTHER" id="PTHR11922:SF2">
    <property type="entry name" value="GMP SYNTHASE [GLUTAMINE-HYDROLYZING]"/>
    <property type="match status" value="1"/>
</dbReference>
<dbReference type="Gene3D" id="3.30.300.10">
    <property type="match status" value="1"/>
</dbReference>
<feature type="domain" description="GMP synthase C-terminal" evidence="6">
    <location>
        <begin position="55"/>
        <end position="150"/>
    </location>
</feature>
<evidence type="ECO:0000256" key="2">
    <source>
        <dbReference type="ARBA" id="ARBA00022741"/>
    </source>
</evidence>
<keyword evidence="3" id="KW-0332">GMP biosynthesis</keyword>
<protein>
    <submittedName>
        <fullName evidence="7">GMP_synt_C domain-containing protein</fullName>
    </submittedName>
</protein>
<accession>A0A183SK13</accession>
<dbReference type="WBParaSite" id="SSLN_0000471601-mRNA-1">
    <property type="protein sequence ID" value="SSLN_0000471601-mRNA-1"/>
    <property type="gene ID" value="SSLN_0000471601"/>
</dbReference>
<sequence length="151" mass="16704">LAACCLPFSYCPNTRVVYAFGPKIQHPVNDVTVTFLREPVIATLREVDARVNAVLQASGMMKKISQMPVILIPIHFDRDPAQMMSASSILRSVVLRPFITSDFMTGLAAKPGVDLPLEVVQQMREEASKVPGISRVLYDMTSKPPATTEWE</sequence>
<evidence type="ECO:0000256" key="5">
    <source>
        <dbReference type="ARBA" id="ARBA00022840"/>
    </source>
</evidence>
<keyword evidence="2" id="KW-0547">Nucleotide-binding</keyword>
<dbReference type="FunFam" id="3.30.300.10:FF:000008">
    <property type="entry name" value="GMP synthase [glutamine-hydrolyzing]"/>
    <property type="match status" value="1"/>
</dbReference>
<reference evidence="7" key="1">
    <citation type="submission" date="2016-06" db="UniProtKB">
        <authorList>
            <consortium name="WormBaseParasite"/>
        </authorList>
    </citation>
    <scope>IDENTIFICATION</scope>
</reference>
<evidence type="ECO:0000256" key="4">
    <source>
        <dbReference type="ARBA" id="ARBA00022755"/>
    </source>
</evidence>
<organism evidence="7">
    <name type="scientific">Schistocephalus solidus</name>
    <name type="common">Tapeworm</name>
    <dbReference type="NCBI Taxonomy" id="70667"/>
    <lineage>
        <taxon>Eukaryota</taxon>
        <taxon>Metazoa</taxon>
        <taxon>Spiralia</taxon>
        <taxon>Lophotrochozoa</taxon>
        <taxon>Platyhelminthes</taxon>
        <taxon>Cestoda</taxon>
        <taxon>Eucestoda</taxon>
        <taxon>Diphyllobothriidea</taxon>
        <taxon>Diphyllobothriidae</taxon>
        <taxon>Schistocephalus</taxon>
    </lineage>
</organism>
<dbReference type="PANTHER" id="PTHR11922">
    <property type="entry name" value="GMP SYNTHASE-RELATED"/>
    <property type="match status" value="1"/>
</dbReference>
<evidence type="ECO:0000259" key="6">
    <source>
        <dbReference type="Pfam" id="PF00958"/>
    </source>
</evidence>
<keyword evidence="4" id="KW-0658">Purine biosynthesis</keyword>
<keyword evidence="1" id="KW-0436">Ligase</keyword>
<proteinExistence type="predicted"/>
<dbReference type="GO" id="GO:0005829">
    <property type="term" value="C:cytosol"/>
    <property type="evidence" value="ECO:0007669"/>
    <property type="project" value="TreeGrafter"/>
</dbReference>
<evidence type="ECO:0000313" key="7">
    <source>
        <dbReference type="WBParaSite" id="SSLN_0000471601-mRNA-1"/>
    </source>
</evidence>
<keyword evidence="5" id="KW-0067">ATP-binding</keyword>
<evidence type="ECO:0000256" key="1">
    <source>
        <dbReference type="ARBA" id="ARBA00022598"/>
    </source>
</evidence>
<dbReference type="SUPFAM" id="SSF54810">
    <property type="entry name" value="GMP synthetase C-terminal dimerisation domain"/>
    <property type="match status" value="1"/>
</dbReference>
<dbReference type="Pfam" id="PF00958">
    <property type="entry name" value="GMP_synt_C"/>
    <property type="match status" value="1"/>
</dbReference>
<dbReference type="GO" id="GO:0005524">
    <property type="term" value="F:ATP binding"/>
    <property type="evidence" value="ECO:0007669"/>
    <property type="project" value="UniProtKB-KW"/>
</dbReference>
<dbReference type="InterPro" id="IPR001674">
    <property type="entry name" value="GMP_synth_C"/>
</dbReference>